<feature type="transmembrane region" description="Helical" evidence="6">
    <location>
        <begin position="36"/>
        <end position="58"/>
    </location>
</feature>
<evidence type="ECO:0000256" key="3">
    <source>
        <dbReference type="ARBA" id="ARBA00022692"/>
    </source>
</evidence>
<dbReference type="EMBL" id="CAJNDS010002296">
    <property type="protein sequence ID" value="CAE7416947.1"/>
    <property type="molecule type" value="Genomic_DNA"/>
</dbReference>
<evidence type="ECO:0000256" key="6">
    <source>
        <dbReference type="SAM" id="Phobius"/>
    </source>
</evidence>
<evidence type="ECO:0000256" key="5">
    <source>
        <dbReference type="ARBA" id="ARBA00023136"/>
    </source>
</evidence>
<dbReference type="PANTHER" id="PTHR16119:SF17">
    <property type="entry name" value="TRANSMEMBRANE PROTEIN 144"/>
    <property type="match status" value="1"/>
</dbReference>
<dbReference type="InterPro" id="IPR010651">
    <property type="entry name" value="Sugar_transport"/>
</dbReference>
<evidence type="ECO:0000313" key="8">
    <source>
        <dbReference type="Proteomes" id="UP000604046"/>
    </source>
</evidence>
<keyword evidence="3 6" id="KW-0812">Transmembrane</keyword>
<dbReference type="SUPFAM" id="SSF103481">
    <property type="entry name" value="Multidrug resistance efflux transporter EmrE"/>
    <property type="match status" value="1"/>
</dbReference>
<dbReference type="InterPro" id="IPR012435">
    <property type="entry name" value="TMEM144"/>
</dbReference>
<feature type="transmembrane region" description="Helical" evidence="6">
    <location>
        <begin position="298"/>
        <end position="316"/>
    </location>
</feature>
<evidence type="ECO:0000256" key="2">
    <source>
        <dbReference type="ARBA" id="ARBA00005731"/>
    </source>
</evidence>
<reference evidence="7" key="1">
    <citation type="submission" date="2021-02" db="EMBL/GenBank/DDBJ databases">
        <authorList>
            <person name="Dougan E. K."/>
            <person name="Rhodes N."/>
            <person name="Thang M."/>
            <person name="Chan C."/>
        </authorList>
    </citation>
    <scope>NUCLEOTIDE SEQUENCE</scope>
</reference>
<comment type="subcellular location">
    <subcellularLocation>
        <location evidence="1">Membrane</location>
        <topology evidence="1">Multi-pass membrane protein</topology>
    </subcellularLocation>
</comment>
<evidence type="ECO:0000313" key="7">
    <source>
        <dbReference type="EMBL" id="CAE7416947.1"/>
    </source>
</evidence>
<name>A0A812R372_9DINO</name>
<protein>
    <submittedName>
        <fullName evidence="7">TMEM144 protein</fullName>
    </submittedName>
</protein>
<feature type="transmembrane region" description="Helical" evidence="6">
    <location>
        <begin position="264"/>
        <end position="286"/>
    </location>
</feature>
<dbReference type="PANTHER" id="PTHR16119">
    <property type="entry name" value="TRANSMEMBRANE PROTEIN 144"/>
    <property type="match status" value="1"/>
</dbReference>
<accession>A0A812R372</accession>
<feature type="transmembrane region" description="Helical" evidence="6">
    <location>
        <begin position="357"/>
        <end position="375"/>
    </location>
</feature>
<comment type="caution">
    <text evidence="7">The sequence shown here is derived from an EMBL/GenBank/DDBJ whole genome shotgun (WGS) entry which is preliminary data.</text>
</comment>
<dbReference type="InterPro" id="IPR037185">
    <property type="entry name" value="EmrE-like"/>
</dbReference>
<proteinExistence type="inferred from homology"/>
<sequence>MSGDLALGYSCCLIAGVGFGINYLPVKGIDTGDGIFFSAVMSVGILIVGLVAGMALSSPPGLGMAKFEPWAAFGGAIWMVGNLMCPYIIKLIGMGLGLTVWDLSNMIMGWFTGQFGLFGVKKEHVDRPLANCVGLGLALSSLIFFSVAARCDAQGPEDVVAKAIAECPEKAAKPSEACEAGPGSQISEESLSTTCPESSVSQIDLENQVSRASGNSTPCKSANLVLGLSMALFAGLLFGTTFDLPTALMQGTFGEDHSKMIMDYVFSHFCGIFGTASLALVIYAAVLRKRRHMPRRMILPAIASGVLWGIAQVAWFQANIDLGFAVAFPIIGSLPGIVGLIIGMACFGEVKSCKGRVWACLGMALRVPGVLLIAIST</sequence>
<dbReference type="OrthoDB" id="431170at2759"/>
<dbReference type="Proteomes" id="UP000604046">
    <property type="component" value="Unassembled WGS sequence"/>
</dbReference>
<keyword evidence="8" id="KW-1185">Reference proteome</keyword>
<feature type="transmembrane region" description="Helical" evidence="6">
    <location>
        <begin position="224"/>
        <end position="244"/>
    </location>
</feature>
<feature type="transmembrane region" description="Helical" evidence="6">
    <location>
        <begin position="70"/>
        <end position="89"/>
    </location>
</feature>
<keyword evidence="5 6" id="KW-0472">Membrane</keyword>
<dbReference type="GO" id="GO:0016020">
    <property type="term" value="C:membrane"/>
    <property type="evidence" value="ECO:0007669"/>
    <property type="project" value="UniProtKB-SubCell"/>
</dbReference>
<feature type="transmembrane region" description="Helical" evidence="6">
    <location>
        <begin position="6"/>
        <end position="24"/>
    </location>
</feature>
<dbReference type="Pfam" id="PF07857">
    <property type="entry name" value="TMEM144"/>
    <property type="match status" value="1"/>
</dbReference>
<evidence type="ECO:0000256" key="1">
    <source>
        <dbReference type="ARBA" id="ARBA00004141"/>
    </source>
</evidence>
<comment type="similarity">
    <text evidence="2">Belongs to the TMEM144 family.</text>
</comment>
<dbReference type="GO" id="GO:0015144">
    <property type="term" value="F:carbohydrate transmembrane transporter activity"/>
    <property type="evidence" value="ECO:0007669"/>
    <property type="project" value="InterPro"/>
</dbReference>
<gene>
    <name evidence="7" type="primary">TMEM144</name>
    <name evidence="7" type="ORF">SNAT2548_LOCUS22671</name>
</gene>
<organism evidence="7 8">
    <name type="scientific">Symbiodinium natans</name>
    <dbReference type="NCBI Taxonomy" id="878477"/>
    <lineage>
        <taxon>Eukaryota</taxon>
        <taxon>Sar</taxon>
        <taxon>Alveolata</taxon>
        <taxon>Dinophyceae</taxon>
        <taxon>Suessiales</taxon>
        <taxon>Symbiodiniaceae</taxon>
        <taxon>Symbiodinium</taxon>
    </lineage>
</organism>
<evidence type="ECO:0000256" key="4">
    <source>
        <dbReference type="ARBA" id="ARBA00022989"/>
    </source>
</evidence>
<dbReference type="AlphaFoldDB" id="A0A812R372"/>
<feature type="transmembrane region" description="Helical" evidence="6">
    <location>
        <begin position="322"/>
        <end position="345"/>
    </location>
</feature>
<keyword evidence="4 6" id="KW-1133">Transmembrane helix</keyword>